<comment type="caution">
    <text evidence="1">The sequence shown here is derived from an EMBL/GenBank/DDBJ whole genome shotgun (WGS) entry which is preliminary data.</text>
</comment>
<dbReference type="Proteomes" id="UP001295684">
    <property type="component" value="Unassembled WGS sequence"/>
</dbReference>
<sequence length="510" mass="60029">MFARRFLKNIIPKRQLPQLQQKYCIWPARNMMHRPSYNLFCTKNSPVVSPEAPVQEKSEFKSKIQSWDRNKTAEIDEEIREANELLILASSKLVKAVDILELLSILRIYSVYQVGDDKFYKKLHNTTLYKLNFMRPDQIVSSFMCLANVHRNPKINVDFSKFMNMALYKILKSAYSLKPEDIAGVVYNIGRSKLGTQKILRSYKKIIMQKIQTYNPKECYKVLTGWLQSGFLLKEDQEFLNQLLICILGDLKSISNEFLTELYYTLYGRGIPILEFEYHQELEEEIFERCHEFEFKQLAQVLATYKFMDKTFPDERFERALEDFLEKLIPDEVHYLVRYFYNDKVNLGLSKRIQERLEDIIREDASEMNSEELSMTYSALSLAQKTSPELLEYLEDNIKDSQSNMTLDSIIHLLNLKTQGGAEFFNLEKLAAPSTLKLLKQKNFDAREYTTIVLLFTALNYYEESFWREVLSYLPEVQLPDAISYMQLHSSLSVIHKQINIEEELKLLDI</sequence>
<evidence type="ECO:0000313" key="2">
    <source>
        <dbReference type="Proteomes" id="UP001295684"/>
    </source>
</evidence>
<dbReference type="EMBL" id="CAMPGE010007902">
    <property type="protein sequence ID" value="CAI2366820.1"/>
    <property type="molecule type" value="Genomic_DNA"/>
</dbReference>
<protein>
    <submittedName>
        <fullName evidence="1">Uncharacterized protein</fullName>
    </submittedName>
</protein>
<dbReference type="AlphaFoldDB" id="A0AAD1XA90"/>
<gene>
    <name evidence="1" type="ORF">ECRASSUSDP1_LOCUS8094</name>
</gene>
<keyword evidence="2" id="KW-1185">Reference proteome</keyword>
<reference evidence="1" key="1">
    <citation type="submission" date="2023-07" db="EMBL/GenBank/DDBJ databases">
        <authorList>
            <consortium name="AG Swart"/>
            <person name="Singh M."/>
            <person name="Singh A."/>
            <person name="Seah K."/>
            <person name="Emmerich C."/>
        </authorList>
    </citation>
    <scope>NUCLEOTIDE SEQUENCE</scope>
    <source>
        <strain evidence="1">DP1</strain>
    </source>
</reference>
<proteinExistence type="predicted"/>
<evidence type="ECO:0000313" key="1">
    <source>
        <dbReference type="EMBL" id="CAI2366820.1"/>
    </source>
</evidence>
<accession>A0AAD1XA90</accession>
<name>A0AAD1XA90_EUPCR</name>
<organism evidence="1 2">
    <name type="scientific">Euplotes crassus</name>
    <dbReference type="NCBI Taxonomy" id="5936"/>
    <lineage>
        <taxon>Eukaryota</taxon>
        <taxon>Sar</taxon>
        <taxon>Alveolata</taxon>
        <taxon>Ciliophora</taxon>
        <taxon>Intramacronucleata</taxon>
        <taxon>Spirotrichea</taxon>
        <taxon>Hypotrichia</taxon>
        <taxon>Euplotida</taxon>
        <taxon>Euplotidae</taxon>
        <taxon>Moneuplotes</taxon>
    </lineage>
</organism>